<gene>
    <name evidence="4" type="ORF">TELCIR_19705</name>
</gene>
<dbReference type="SUPFAM" id="SSF50978">
    <property type="entry name" value="WD40 repeat-like"/>
    <property type="match status" value="1"/>
</dbReference>
<evidence type="ECO:0000256" key="2">
    <source>
        <dbReference type="ARBA" id="ARBA00022737"/>
    </source>
</evidence>
<organism evidence="4 5">
    <name type="scientific">Teladorsagia circumcincta</name>
    <name type="common">Brown stomach worm</name>
    <name type="synonym">Ostertagia circumcincta</name>
    <dbReference type="NCBI Taxonomy" id="45464"/>
    <lineage>
        <taxon>Eukaryota</taxon>
        <taxon>Metazoa</taxon>
        <taxon>Ecdysozoa</taxon>
        <taxon>Nematoda</taxon>
        <taxon>Chromadorea</taxon>
        <taxon>Rhabditida</taxon>
        <taxon>Rhabditina</taxon>
        <taxon>Rhabditomorpha</taxon>
        <taxon>Strongyloidea</taxon>
        <taxon>Trichostrongylidae</taxon>
        <taxon>Teladorsagia</taxon>
    </lineage>
</organism>
<dbReference type="OrthoDB" id="756370at2759"/>
<dbReference type="Pfam" id="PF00400">
    <property type="entry name" value="WD40"/>
    <property type="match status" value="1"/>
</dbReference>
<evidence type="ECO:0000313" key="5">
    <source>
        <dbReference type="Proteomes" id="UP000230423"/>
    </source>
</evidence>
<evidence type="ECO:0000313" key="4">
    <source>
        <dbReference type="EMBL" id="PIO58850.1"/>
    </source>
</evidence>
<keyword evidence="5" id="KW-1185">Reference proteome</keyword>
<dbReference type="GO" id="GO:0006364">
    <property type="term" value="P:rRNA processing"/>
    <property type="evidence" value="ECO:0007669"/>
    <property type="project" value="TreeGrafter"/>
</dbReference>
<evidence type="ECO:0000256" key="3">
    <source>
        <dbReference type="PROSITE-ProRule" id="PRU00221"/>
    </source>
</evidence>
<reference evidence="4 5" key="1">
    <citation type="submission" date="2015-09" db="EMBL/GenBank/DDBJ databases">
        <title>Draft genome of the parasitic nematode Teladorsagia circumcincta isolate WARC Sus (inbred).</title>
        <authorList>
            <person name="Mitreva M."/>
        </authorList>
    </citation>
    <scope>NUCLEOTIDE SEQUENCE [LARGE SCALE GENOMIC DNA]</scope>
    <source>
        <strain evidence="4 5">S</strain>
    </source>
</reference>
<dbReference type="AlphaFoldDB" id="A0A2G9TND4"/>
<dbReference type="GO" id="GO:0120330">
    <property type="term" value="C:rixosome complex"/>
    <property type="evidence" value="ECO:0007669"/>
    <property type="project" value="TreeGrafter"/>
</dbReference>
<dbReference type="InterPro" id="IPR036322">
    <property type="entry name" value="WD40_repeat_dom_sf"/>
</dbReference>
<dbReference type="GO" id="GO:0006261">
    <property type="term" value="P:DNA-templated DNA replication"/>
    <property type="evidence" value="ECO:0007669"/>
    <property type="project" value="TreeGrafter"/>
</dbReference>
<accession>A0A2G9TND4</accession>
<dbReference type="InterPro" id="IPR045227">
    <property type="entry name" value="WDR18/Ipi3/RID3"/>
</dbReference>
<dbReference type="EMBL" id="KZ370521">
    <property type="protein sequence ID" value="PIO58850.1"/>
    <property type="molecule type" value="Genomic_DNA"/>
</dbReference>
<dbReference type="InterPro" id="IPR001680">
    <property type="entry name" value="WD40_rpt"/>
</dbReference>
<name>A0A2G9TND4_TELCI</name>
<dbReference type="SMART" id="SM00320">
    <property type="entry name" value="WD40"/>
    <property type="match status" value="1"/>
</dbReference>
<dbReference type="PANTHER" id="PTHR18763">
    <property type="entry name" value="WD-REPEAT PROTEIN 18"/>
    <property type="match status" value="1"/>
</dbReference>
<keyword evidence="1 3" id="KW-0853">WD repeat</keyword>
<dbReference type="Gene3D" id="2.130.10.10">
    <property type="entry name" value="YVTN repeat-like/Quinoprotein amine dehydrogenase"/>
    <property type="match status" value="1"/>
</dbReference>
<dbReference type="PROSITE" id="PS50294">
    <property type="entry name" value="WD_REPEATS_REGION"/>
    <property type="match status" value="1"/>
</dbReference>
<keyword evidence="2" id="KW-0677">Repeat</keyword>
<dbReference type="InterPro" id="IPR015943">
    <property type="entry name" value="WD40/YVTN_repeat-like_dom_sf"/>
</dbReference>
<sequence>MRFLDKVSPGSSEEKESCYLTRGDARDLLVQVADEKNERVPVFSGHSSEITALAVNGDGSLLASGDSSGKYIIWEICSRQCLKLSSMRGSISSLQFVANWPSTHAAEHNSAHPNFELQRILTKGEKIPIIPHAGSDHNKVRFEPSFLFISDWSFTVSSLIQFLFCSR</sequence>
<protein>
    <submittedName>
        <fullName evidence="4">WD domain, G-beta repeat protein</fullName>
    </submittedName>
</protein>
<evidence type="ECO:0000256" key="1">
    <source>
        <dbReference type="ARBA" id="ARBA00022574"/>
    </source>
</evidence>
<feature type="repeat" description="WD" evidence="3">
    <location>
        <begin position="43"/>
        <end position="84"/>
    </location>
</feature>
<dbReference type="GO" id="GO:0005656">
    <property type="term" value="C:nuclear pre-replicative complex"/>
    <property type="evidence" value="ECO:0007669"/>
    <property type="project" value="TreeGrafter"/>
</dbReference>
<dbReference type="PROSITE" id="PS50082">
    <property type="entry name" value="WD_REPEATS_2"/>
    <property type="match status" value="1"/>
</dbReference>
<dbReference type="PANTHER" id="PTHR18763:SF0">
    <property type="entry name" value="WD REPEAT-CONTAINING PROTEIN 18"/>
    <property type="match status" value="1"/>
</dbReference>
<proteinExistence type="predicted"/>
<dbReference type="Proteomes" id="UP000230423">
    <property type="component" value="Unassembled WGS sequence"/>
</dbReference>